<dbReference type="RefSeq" id="WP_267279784.1">
    <property type="nucleotide sequence ID" value="NZ_JAOVZV010000001.1"/>
</dbReference>
<reference evidence="3" key="1">
    <citation type="submission" date="2022-10" db="EMBL/GenBank/DDBJ databases">
        <title>Chryseobacterium sp. nov., a novel bacterial species.</title>
        <authorList>
            <person name="Cao Y."/>
        </authorList>
    </citation>
    <scope>NUCLEOTIDE SEQUENCE</scope>
    <source>
        <strain evidence="3">KC 927</strain>
    </source>
</reference>
<dbReference type="PROSITE" id="PS51352">
    <property type="entry name" value="THIOREDOXIN_2"/>
    <property type="match status" value="1"/>
</dbReference>
<dbReference type="Pfam" id="PF13905">
    <property type="entry name" value="Thioredoxin_8"/>
    <property type="match status" value="1"/>
</dbReference>
<proteinExistence type="predicted"/>
<dbReference type="PROSITE" id="PS00194">
    <property type="entry name" value="THIOREDOXIN_1"/>
    <property type="match status" value="1"/>
</dbReference>
<evidence type="ECO:0000313" key="4">
    <source>
        <dbReference type="Proteomes" id="UP001070176"/>
    </source>
</evidence>
<dbReference type="Pfam" id="PF14289">
    <property type="entry name" value="DUF4369"/>
    <property type="match status" value="1"/>
</dbReference>
<dbReference type="Gene3D" id="3.40.30.10">
    <property type="entry name" value="Glutaredoxin"/>
    <property type="match status" value="1"/>
</dbReference>
<sequence>MNKKFLLYFFFILIIISCKKNSTTISGDIPNLPNGKLILYEDLWNNKLDSLEVKDGKFELTHTFDDEIPHYLGIEFYDLEGNKLVFQFPTNSYFNQAKEKWTSSLFLSDKFVKLTDSLEYVDFGENSPFPKNIKTVEIKKIEAGAQTKALQNTNYDLFSRKSSTQYSEIENLLKKYPNSFHLLSEISKNKYQFSSSQVEKFLSLFDKSVQNYPQFKGLQNYIKDSKSINNNKILKLKNSKYKLTEVINKKYKKHLIILWASWCGPCRKEIPILKKIIAENKINGIELISISIDEKESDWRKALHEEQMTWKQLILSKEESENFKIILKYSGAIPYSVLVDNDMKILSSSTGLYDEKEMLKIFNK</sequence>
<accession>A0ABT3XZ14</accession>
<dbReference type="Proteomes" id="UP001070176">
    <property type="component" value="Unassembled WGS sequence"/>
</dbReference>
<dbReference type="PANTHER" id="PTHR42852">
    <property type="entry name" value="THIOL:DISULFIDE INTERCHANGE PROTEIN DSBE"/>
    <property type="match status" value="1"/>
</dbReference>
<protein>
    <submittedName>
        <fullName evidence="3">AhpC/TSA family protein</fullName>
    </submittedName>
</protein>
<organism evidence="3 4">
    <name type="scientific">Chryseobacterium luquanense</name>
    <dbReference type="NCBI Taxonomy" id="2983766"/>
    <lineage>
        <taxon>Bacteria</taxon>
        <taxon>Pseudomonadati</taxon>
        <taxon>Bacteroidota</taxon>
        <taxon>Flavobacteriia</taxon>
        <taxon>Flavobacteriales</taxon>
        <taxon>Weeksellaceae</taxon>
        <taxon>Chryseobacterium group</taxon>
        <taxon>Chryseobacterium</taxon>
    </lineage>
</organism>
<dbReference type="CDD" id="cd02966">
    <property type="entry name" value="TlpA_like_family"/>
    <property type="match status" value="1"/>
</dbReference>
<dbReference type="PANTHER" id="PTHR42852:SF13">
    <property type="entry name" value="PROTEIN DIPZ"/>
    <property type="match status" value="1"/>
</dbReference>
<dbReference type="EMBL" id="JAOVZV010000001">
    <property type="protein sequence ID" value="MCX8531130.1"/>
    <property type="molecule type" value="Genomic_DNA"/>
</dbReference>
<dbReference type="InterPro" id="IPR012336">
    <property type="entry name" value="Thioredoxin-like_fold"/>
</dbReference>
<dbReference type="InterPro" id="IPR036249">
    <property type="entry name" value="Thioredoxin-like_sf"/>
</dbReference>
<keyword evidence="4" id="KW-1185">Reference proteome</keyword>
<dbReference type="InterPro" id="IPR013766">
    <property type="entry name" value="Thioredoxin_domain"/>
</dbReference>
<name>A0ABT3XZ14_9FLAO</name>
<gene>
    <name evidence="3" type="ORF">OEA66_02045</name>
</gene>
<feature type="domain" description="Thioredoxin" evidence="2">
    <location>
        <begin position="206"/>
        <end position="364"/>
    </location>
</feature>
<dbReference type="SUPFAM" id="SSF52833">
    <property type="entry name" value="Thioredoxin-like"/>
    <property type="match status" value="1"/>
</dbReference>
<keyword evidence="1" id="KW-0676">Redox-active center</keyword>
<dbReference type="PROSITE" id="PS51257">
    <property type="entry name" value="PROKAR_LIPOPROTEIN"/>
    <property type="match status" value="1"/>
</dbReference>
<dbReference type="InterPro" id="IPR025380">
    <property type="entry name" value="DUF4369"/>
</dbReference>
<evidence type="ECO:0000313" key="3">
    <source>
        <dbReference type="EMBL" id="MCX8531130.1"/>
    </source>
</evidence>
<evidence type="ECO:0000256" key="1">
    <source>
        <dbReference type="ARBA" id="ARBA00023284"/>
    </source>
</evidence>
<comment type="caution">
    <text evidence="3">The sequence shown here is derived from an EMBL/GenBank/DDBJ whole genome shotgun (WGS) entry which is preliminary data.</text>
</comment>
<evidence type="ECO:0000259" key="2">
    <source>
        <dbReference type="PROSITE" id="PS51352"/>
    </source>
</evidence>
<dbReference type="InterPro" id="IPR050553">
    <property type="entry name" value="Thioredoxin_ResA/DsbE_sf"/>
</dbReference>
<dbReference type="InterPro" id="IPR017937">
    <property type="entry name" value="Thioredoxin_CS"/>
</dbReference>